<evidence type="ECO:0000256" key="4">
    <source>
        <dbReference type="ARBA" id="ARBA00023315"/>
    </source>
</evidence>
<gene>
    <name evidence="6" type="ORF">UFOPK1493_00421</name>
</gene>
<reference evidence="6" key="1">
    <citation type="submission" date="2020-05" db="EMBL/GenBank/DDBJ databases">
        <authorList>
            <person name="Chiriac C."/>
            <person name="Salcher M."/>
            <person name="Ghai R."/>
            <person name="Kavagutti S V."/>
        </authorList>
    </citation>
    <scope>NUCLEOTIDE SEQUENCE</scope>
</reference>
<feature type="compositionally biased region" description="Basic and acidic residues" evidence="5">
    <location>
        <begin position="367"/>
        <end position="377"/>
    </location>
</feature>
<dbReference type="InterPro" id="IPR000101">
    <property type="entry name" value="GGT_peptidase"/>
</dbReference>
<evidence type="ECO:0000256" key="3">
    <source>
        <dbReference type="ARBA" id="ARBA00023145"/>
    </source>
</evidence>
<dbReference type="Pfam" id="PF01019">
    <property type="entry name" value="G_glu_transpept"/>
    <property type="match status" value="1"/>
</dbReference>
<dbReference type="NCBIfam" id="TIGR00066">
    <property type="entry name" value="g_glut_trans"/>
    <property type="match status" value="1"/>
</dbReference>
<evidence type="ECO:0000256" key="1">
    <source>
        <dbReference type="ARBA" id="ARBA00022679"/>
    </source>
</evidence>
<keyword evidence="1" id="KW-0808">Transferase</keyword>
<keyword evidence="4" id="KW-0012">Acyltransferase</keyword>
<dbReference type="AlphaFoldDB" id="A0A6J6BU65"/>
<feature type="region of interest" description="Disordered" evidence="5">
    <location>
        <begin position="366"/>
        <end position="391"/>
    </location>
</feature>
<evidence type="ECO:0000256" key="5">
    <source>
        <dbReference type="SAM" id="MobiDB-lite"/>
    </source>
</evidence>
<evidence type="ECO:0000256" key="2">
    <source>
        <dbReference type="ARBA" id="ARBA00022801"/>
    </source>
</evidence>
<dbReference type="Gene3D" id="3.60.20.40">
    <property type="match status" value="1"/>
</dbReference>
<protein>
    <submittedName>
        <fullName evidence="6">Unannotated protein</fullName>
    </submittedName>
</protein>
<dbReference type="Gene3D" id="1.10.246.130">
    <property type="match status" value="1"/>
</dbReference>
<sequence>MRSRQIVTREEVAVRGGAVAATRYHEAQAGVECLHDGGTAMDAAVAAAFVACVIEPFNTSIGGCGFLLVHDPATGRPWSVEFPTRAPVAARPDMFRVLGEAPGSSLGTWTVEHDANSLGCLATGVPGTVAGLVEAHRRFGRLPLHRVVEPAVHLARRGFRSDVVYDAIAAAYRPLLRRNELAASRLLVNGEAPLSLLGQRLPQPELADAIEQIGRDAGESFHRGDIARAIVDDVARGGGVLSVDDLATYRPIVGDPTWGSYRGKRVATTSSPSGGWTVLQALQILDRFDLGATDRDDPERWHLLIAALRHSFADRYAYLGDRDAAAVPLAGMLADAYADELAALVRTEPTGALHTEHQPWTAFADTPLHDPWPHDPGDAPAGSGTPTDGGRFGTVHVNAADRDGMLVSCTHTIGDVFGSKVMVGPGVLLNSGMQWFSPLPGGPNSIEAGKRPLANMAPVLVYDGDRPVLGAGALGGRRIISAVTQVVSDVIDHRRSPQQACESPRIDASERVTFVAEGVGDRVVEALAARGHRVEVVREDHDHLGIAFANASAIGLGPDGLIRCGVDARRPCEAIGF</sequence>
<evidence type="ECO:0000313" key="6">
    <source>
        <dbReference type="EMBL" id="CAB4542700.1"/>
    </source>
</evidence>
<dbReference type="GO" id="GO:0006751">
    <property type="term" value="P:glutathione catabolic process"/>
    <property type="evidence" value="ECO:0007669"/>
    <property type="project" value="InterPro"/>
</dbReference>
<dbReference type="EMBL" id="CAEZSR010000008">
    <property type="protein sequence ID" value="CAB4542700.1"/>
    <property type="molecule type" value="Genomic_DNA"/>
</dbReference>
<dbReference type="InterPro" id="IPR043137">
    <property type="entry name" value="GGT_ssub_C"/>
</dbReference>
<dbReference type="InterPro" id="IPR029055">
    <property type="entry name" value="Ntn_hydrolases_N"/>
</dbReference>
<dbReference type="SUPFAM" id="SSF56235">
    <property type="entry name" value="N-terminal nucleophile aminohydrolases (Ntn hydrolases)"/>
    <property type="match status" value="1"/>
</dbReference>
<organism evidence="6">
    <name type="scientific">freshwater metagenome</name>
    <dbReference type="NCBI Taxonomy" id="449393"/>
    <lineage>
        <taxon>unclassified sequences</taxon>
        <taxon>metagenomes</taxon>
        <taxon>ecological metagenomes</taxon>
    </lineage>
</organism>
<accession>A0A6J6BU65</accession>
<dbReference type="InterPro" id="IPR043138">
    <property type="entry name" value="GGT_lsub"/>
</dbReference>
<keyword evidence="2" id="KW-0378">Hydrolase</keyword>
<dbReference type="GO" id="GO:0016746">
    <property type="term" value="F:acyltransferase activity"/>
    <property type="evidence" value="ECO:0007669"/>
    <property type="project" value="UniProtKB-KW"/>
</dbReference>
<name>A0A6J6BU65_9ZZZZ</name>
<dbReference type="GO" id="GO:0036374">
    <property type="term" value="F:glutathione hydrolase activity"/>
    <property type="evidence" value="ECO:0007669"/>
    <property type="project" value="InterPro"/>
</dbReference>
<proteinExistence type="predicted"/>
<keyword evidence="3" id="KW-0865">Zymogen</keyword>
<dbReference type="PANTHER" id="PTHR43199:SF1">
    <property type="entry name" value="GLUTATHIONE HYDROLASE PROENZYME"/>
    <property type="match status" value="1"/>
</dbReference>
<dbReference type="InterPro" id="IPR051792">
    <property type="entry name" value="GGT_bact"/>
</dbReference>
<dbReference type="PRINTS" id="PR01210">
    <property type="entry name" value="GGTRANSPTASE"/>
</dbReference>
<dbReference type="PANTHER" id="PTHR43199">
    <property type="entry name" value="GLUTATHIONE HYDROLASE"/>
    <property type="match status" value="1"/>
</dbReference>